<gene>
    <name evidence="1" type="ORF">PoB_001703700</name>
</gene>
<keyword evidence="2" id="KW-1185">Reference proteome</keyword>
<evidence type="ECO:0000313" key="1">
    <source>
        <dbReference type="EMBL" id="GFN90531.1"/>
    </source>
</evidence>
<accession>A0AAV3Z7N4</accession>
<proteinExistence type="predicted"/>
<reference evidence="1 2" key="1">
    <citation type="journal article" date="2021" name="Elife">
        <title>Chloroplast acquisition without the gene transfer in kleptoplastic sea slugs, Plakobranchus ocellatus.</title>
        <authorList>
            <person name="Maeda T."/>
            <person name="Takahashi S."/>
            <person name="Yoshida T."/>
            <person name="Shimamura S."/>
            <person name="Takaki Y."/>
            <person name="Nagai Y."/>
            <person name="Toyoda A."/>
            <person name="Suzuki Y."/>
            <person name="Arimoto A."/>
            <person name="Ishii H."/>
            <person name="Satoh N."/>
            <person name="Nishiyama T."/>
            <person name="Hasebe M."/>
            <person name="Maruyama T."/>
            <person name="Minagawa J."/>
            <person name="Obokata J."/>
            <person name="Shigenobu S."/>
        </authorList>
    </citation>
    <scope>NUCLEOTIDE SEQUENCE [LARGE SCALE GENOMIC DNA]</scope>
</reference>
<dbReference type="EMBL" id="BLXT01002056">
    <property type="protein sequence ID" value="GFN90531.1"/>
    <property type="molecule type" value="Genomic_DNA"/>
</dbReference>
<comment type="caution">
    <text evidence="1">The sequence shown here is derived from an EMBL/GenBank/DDBJ whole genome shotgun (WGS) entry which is preliminary data.</text>
</comment>
<dbReference type="Proteomes" id="UP000735302">
    <property type="component" value="Unassembled WGS sequence"/>
</dbReference>
<name>A0AAV3Z7N4_9GAST</name>
<protein>
    <submittedName>
        <fullName evidence="1">Uncharacterized protein</fullName>
    </submittedName>
</protein>
<dbReference type="AlphaFoldDB" id="A0AAV3Z7N4"/>
<organism evidence="1 2">
    <name type="scientific">Plakobranchus ocellatus</name>
    <dbReference type="NCBI Taxonomy" id="259542"/>
    <lineage>
        <taxon>Eukaryota</taxon>
        <taxon>Metazoa</taxon>
        <taxon>Spiralia</taxon>
        <taxon>Lophotrochozoa</taxon>
        <taxon>Mollusca</taxon>
        <taxon>Gastropoda</taxon>
        <taxon>Heterobranchia</taxon>
        <taxon>Euthyneura</taxon>
        <taxon>Panpulmonata</taxon>
        <taxon>Sacoglossa</taxon>
        <taxon>Placobranchoidea</taxon>
        <taxon>Plakobranchidae</taxon>
        <taxon>Plakobranchus</taxon>
    </lineage>
</organism>
<sequence length="96" mass="9557">MRVVFLSGDLSAAVAGVFGMWVGSDSTTVSLIKLSKGGWELLSGGVLDCSCSGVLTGAGHVAGADVFDVVKTPGVVCVPMAVREDNVATGDLAITG</sequence>
<evidence type="ECO:0000313" key="2">
    <source>
        <dbReference type="Proteomes" id="UP000735302"/>
    </source>
</evidence>